<feature type="compositionally biased region" description="Pro residues" evidence="1">
    <location>
        <begin position="453"/>
        <end position="464"/>
    </location>
</feature>
<dbReference type="PRINTS" id="PR01217">
    <property type="entry name" value="PRICHEXTENSN"/>
</dbReference>
<reference evidence="4" key="1">
    <citation type="journal article" date="2014" name="Proc. Natl. Acad. Sci. U.S.A.">
        <title>Extensive sampling of basidiomycete genomes demonstrates inadequacy of the white-rot/brown-rot paradigm for wood decay fungi.</title>
        <authorList>
            <person name="Riley R."/>
            <person name="Salamov A.A."/>
            <person name="Brown D.W."/>
            <person name="Nagy L.G."/>
            <person name="Floudas D."/>
            <person name="Held B.W."/>
            <person name="Levasseur A."/>
            <person name="Lombard V."/>
            <person name="Morin E."/>
            <person name="Otillar R."/>
            <person name="Lindquist E.A."/>
            <person name="Sun H."/>
            <person name="LaButti K.M."/>
            <person name="Schmutz J."/>
            <person name="Jabbour D."/>
            <person name="Luo H."/>
            <person name="Baker S.E."/>
            <person name="Pisabarro A.G."/>
            <person name="Walton J.D."/>
            <person name="Blanchette R.A."/>
            <person name="Henrissat B."/>
            <person name="Martin F."/>
            <person name="Cullen D."/>
            <person name="Hibbett D.S."/>
            <person name="Grigoriev I.V."/>
        </authorList>
    </citation>
    <scope>NUCLEOTIDE SEQUENCE [LARGE SCALE GENOMIC DNA]</scope>
    <source>
        <strain evidence="4">PC15</strain>
    </source>
</reference>
<dbReference type="HOGENOM" id="CLU_278249_0_0_1"/>
<sequence length="1137" mass="125144">MSSISQNIAEHHNQLGGPSGSGEQSGQRGSTGTFFRIVEDLGIDDLPWMLPLGHLEHVNQFTCLEKQVMRGRKELQAWVNNPYQDNQRGPYVISSIATYSLLAAMNLDLERPLSQAYPQPQGSVKLSGTSMENIGKLFDWPAVIGKAIRALAKYQTKNVLVSIELGEDEVANLYTIFNSSKKFGSGAKIVANLVLAAMGLRYAMEGKEVPETWEEVQAIKATELLDYRATSRAGPRALLIPLHQALTISPIILMETKDLTGKYVARHWHLLMWRHLGSARPEEICRLEHLIWGTVKEISLNPAGISDTILGLFNGLKQLTNYNDKSNTMGLEIAPETQSFFRQLEPLFPGSASSSDPTDKTGNQDRQGGPQNPPAPQQRPLENPPDHPMSPPSPGGPENPPDDPMMPPSPGGPENPPDDPVMPPSPGGPENPPDDPMMPPSPGGPENPQDDPMMPPSPGGPENPPTASIHRAPASSQPSRPPSPPQQTQLPSPTRADARAQRGSSVQPPRDNNDDDDDDNDSQGEGGAKVVPTRGTKRNHAHDDEEPAGPSRSASRRLYGPLALKKLRHSKPPSVDRPVRPKRAAALNVQYRIKTPPPAAEPKRNTRDDENFPKIAKLVGKATEMRFSPPVSHILSDTRGAPVEIQPSFHSQDDLNTFLALMRGIQRKVAASGPADGNEDGGRALIQVVSYEEYTKWTPSMIGEALKERAVLVKDLPSWGADSFSDAIMGLNRCLDAKVIGSDQSVEMGPEGGERHRICTLKEMIDIGNDPEAKSINWLDLPGPLPAGVPLVSEDSLDRICNSAMWSYPNARTAPDMVALTWTIAATPWTWHHLHVDTNGFGSIVVPKYGRKLWAVLRRKEDPFGSRPIDWQTSPYMLDDAVLDSGKYEIDYAILEPGTALVMPGGCPHMVVTLDESTVFMGSHFYQGRSIRRHMFSLVLTEAIRLSTNTEHRECVVTIIGNVIQMVSKACMNPEVIPEKMWEHLPDVKSTEGMKDVLVVCVVARLLPALFPMTGHWGNETRRVSEMARTLIRDIRASFEYSFTTSTGRPLDFYADIYEVYIQQVCRVYIRLLGQYGDIGPAQDALRELRECDGYDSGFVPGLRPHGATMSTGLDLSDERLDLSVEYMTHFELVVEE</sequence>
<dbReference type="VEuPathDB" id="FungiDB:PLEOSDRAFT_1109184"/>
<feature type="compositionally biased region" description="Low complexity" evidence="1">
    <location>
        <begin position="21"/>
        <end position="30"/>
    </location>
</feature>
<dbReference type="SUPFAM" id="SSF51197">
    <property type="entry name" value="Clavaminate synthase-like"/>
    <property type="match status" value="1"/>
</dbReference>
<evidence type="ECO:0000259" key="2">
    <source>
        <dbReference type="PROSITE" id="PS51184"/>
    </source>
</evidence>
<protein>
    <recommendedName>
        <fullName evidence="2">JmjC domain-containing protein</fullName>
    </recommendedName>
</protein>
<dbReference type="Proteomes" id="UP000027073">
    <property type="component" value="Unassembled WGS sequence"/>
</dbReference>
<dbReference type="EMBL" id="KL198014">
    <property type="protein sequence ID" value="KDQ22064.1"/>
    <property type="molecule type" value="Genomic_DNA"/>
</dbReference>
<feature type="domain" description="JmjC" evidence="2">
    <location>
        <begin position="759"/>
        <end position="942"/>
    </location>
</feature>
<feature type="region of interest" description="Disordered" evidence="1">
    <location>
        <begin position="11"/>
        <end position="30"/>
    </location>
</feature>
<evidence type="ECO:0000313" key="4">
    <source>
        <dbReference type="Proteomes" id="UP000027073"/>
    </source>
</evidence>
<evidence type="ECO:0000313" key="3">
    <source>
        <dbReference type="EMBL" id="KDQ22064.1"/>
    </source>
</evidence>
<dbReference type="AlphaFoldDB" id="A0A067N2H6"/>
<feature type="region of interest" description="Disordered" evidence="1">
    <location>
        <begin position="347"/>
        <end position="610"/>
    </location>
</feature>
<dbReference type="Gene3D" id="2.60.120.650">
    <property type="entry name" value="Cupin"/>
    <property type="match status" value="1"/>
</dbReference>
<dbReference type="InterPro" id="IPR003347">
    <property type="entry name" value="JmjC_dom"/>
</dbReference>
<dbReference type="STRING" id="1137138.A0A067N2H6"/>
<feature type="compositionally biased region" description="Basic and acidic residues" evidence="1">
    <location>
        <begin position="601"/>
        <end position="610"/>
    </location>
</feature>
<dbReference type="PROSITE" id="PS51184">
    <property type="entry name" value="JMJC"/>
    <property type="match status" value="1"/>
</dbReference>
<proteinExistence type="predicted"/>
<evidence type="ECO:0000256" key="1">
    <source>
        <dbReference type="SAM" id="MobiDB-lite"/>
    </source>
</evidence>
<feature type="compositionally biased region" description="Pro residues" evidence="1">
    <location>
        <begin position="371"/>
        <end position="445"/>
    </location>
</feature>
<organism evidence="3 4">
    <name type="scientific">Pleurotus ostreatus (strain PC15)</name>
    <name type="common">Oyster mushroom</name>
    <dbReference type="NCBI Taxonomy" id="1137138"/>
    <lineage>
        <taxon>Eukaryota</taxon>
        <taxon>Fungi</taxon>
        <taxon>Dikarya</taxon>
        <taxon>Basidiomycota</taxon>
        <taxon>Agaricomycotina</taxon>
        <taxon>Agaricomycetes</taxon>
        <taxon>Agaricomycetidae</taxon>
        <taxon>Agaricales</taxon>
        <taxon>Pleurotineae</taxon>
        <taxon>Pleurotaceae</taxon>
        <taxon>Pleurotus</taxon>
    </lineage>
</organism>
<name>A0A067N2H6_PLEO1</name>
<gene>
    <name evidence="3" type="ORF">PLEOSDRAFT_1109184</name>
</gene>
<accession>A0A067N2H6</accession>
<feature type="compositionally biased region" description="Acidic residues" evidence="1">
    <location>
        <begin position="513"/>
        <end position="522"/>
    </location>
</feature>
<dbReference type="OrthoDB" id="3270451at2759"/>
<dbReference type="InParanoid" id="A0A067N2H6"/>